<evidence type="ECO:0000256" key="2">
    <source>
        <dbReference type="SAM" id="SignalP"/>
    </source>
</evidence>
<reference evidence="4" key="1">
    <citation type="submission" date="2018-06" db="EMBL/GenBank/DDBJ databases">
        <title>Genome assembly of Danube salmon.</title>
        <authorList>
            <person name="Macqueen D.J."/>
            <person name="Gundappa M.K."/>
        </authorList>
    </citation>
    <scope>NUCLEOTIDE SEQUENCE [LARGE SCALE GENOMIC DNA]</scope>
</reference>
<dbReference type="AlphaFoldDB" id="A0A4W5MZ48"/>
<feature type="chain" id="PRO_5021224819" evidence="2">
    <location>
        <begin position="21"/>
        <end position="92"/>
    </location>
</feature>
<feature type="region of interest" description="Disordered" evidence="1">
    <location>
        <begin position="23"/>
        <end position="75"/>
    </location>
</feature>
<dbReference type="Ensembl" id="ENSHHUT00000045347.1">
    <property type="protein sequence ID" value="ENSHHUP00000043707.1"/>
    <property type="gene ID" value="ENSHHUG00000026814.1"/>
</dbReference>
<protein>
    <submittedName>
        <fullName evidence="3">Uncharacterized protein</fullName>
    </submittedName>
</protein>
<evidence type="ECO:0000256" key="1">
    <source>
        <dbReference type="SAM" id="MobiDB-lite"/>
    </source>
</evidence>
<reference evidence="3" key="2">
    <citation type="submission" date="2025-08" db="UniProtKB">
        <authorList>
            <consortium name="Ensembl"/>
        </authorList>
    </citation>
    <scope>IDENTIFICATION</scope>
</reference>
<proteinExistence type="predicted"/>
<dbReference type="GeneTree" id="ENSGT01120000272066"/>
<evidence type="ECO:0000313" key="3">
    <source>
        <dbReference type="Ensembl" id="ENSHHUP00000043707.1"/>
    </source>
</evidence>
<evidence type="ECO:0000313" key="4">
    <source>
        <dbReference type="Proteomes" id="UP000314982"/>
    </source>
</evidence>
<sequence>MLSRTLIVPLIFALAGLALSAPITDGTEGDNDGAKDGGGPTGSPVVAAAPEDSAGTTDGTDSSKELAAGAVDSTDAPDQCVCVCLLQKDTPC</sequence>
<keyword evidence="2" id="KW-0732">Signal</keyword>
<organism evidence="3 4">
    <name type="scientific">Hucho hucho</name>
    <name type="common">huchen</name>
    <dbReference type="NCBI Taxonomy" id="62062"/>
    <lineage>
        <taxon>Eukaryota</taxon>
        <taxon>Metazoa</taxon>
        <taxon>Chordata</taxon>
        <taxon>Craniata</taxon>
        <taxon>Vertebrata</taxon>
        <taxon>Euteleostomi</taxon>
        <taxon>Actinopterygii</taxon>
        <taxon>Neopterygii</taxon>
        <taxon>Teleostei</taxon>
        <taxon>Protacanthopterygii</taxon>
        <taxon>Salmoniformes</taxon>
        <taxon>Salmonidae</taxon>
        <taxon>Salmoninae</taxon>
        <taxon>Hucho</taxon>
    </lineage>
</organism>
<name>A0A4W5MZ48_9TELE</name>
<feature type="signal peptide" evidence="2">
    <location>
        <begin position="1"/>
        <end position="20"/>
    </location>
</feature>
<accession>A0A4W5MZ48</accession>
<reference evidence="3" key="3">
    <citation type="submission" date="2025-09" db="UniProtKB">
        <authorList>
            <consortium name="Ensembl"/>
        </authorList>
    </citation>
    <scope>IDENTIFICATION</scope>
</reference>
<dbReference type="Proteomes" id="UP000314982">
    <property type="component" value="Unassembled WGS sequence"/>
</dbReference>
<keyword evidence="4" id="KW-1185">Reference proteome</keyword>